<reference evidence="9 10" key="1">
    <citation type="journal article" date="2015" name="Genome Biol. Evol.">
        <title>The genome of winter moth (Operophtera brumata) provides a genomic perspective on sexual dimorphism and phenology.</title>
        <authorList>
            <person name="Derks M.F."/>
            <person name="Smit S."/>
            <person name="Salis L."/>
            <person name="Schijlen E."/>
            <person name="Bossers A."/>
            <person name="Mateman C."/>
            <person name="Pijl A.S."/>
            <person name="de Ridder D."/>
            <person name="Groenen M.A."/>
            <person name="Visser M.E."/>
            <person name="Megens H.J."/>
        </authorList>
    </citation>
    <scope>NUCLEOTIDE SEQUENCE [LARGE SCALE GENOMIC DNA]</scope>
    <source>
        <strain evidence="9">WM2013NL</strain>
        <tissue evidence="9">Head and thorax</tissue>
    </source>
</reference>
<evidence type="ECO:0000256" key="6">
    <source>
        <dbReference type="ARBA" id="ARBA00022833"/>
    </source>
</evidence>
<evidence type="ECO:0000259" key="8">
    <source>
        <dbReference type="PROSITE" id="PS50865"/>
    </source>
</evidence>
<organism evidence="9 10">
    <name type="scientific">Operophtera brumata</name>
    <name type="common">Winter moth</name>
    <name type="synonym">Phalaena brumata</name>
    <dbReference type="NCBI Taxonomy" id="104452"/>
    <lineage>
        <taxon>Eukaryota</taxon>
        <taxon>Metazoa</taxon>
        <taxon>Ecdysozoa</taxon>
        <taxon>Arthropoda</taxon>
        <taxon>Hexapoda</taxon>
        <taxon>Insecta</taxon>
        <taxon>Pterygota</taxon>
        <taxon>Neoptera</taxon>
        <taxon>Endopterygota</taxon>
        <taxon>Lepidoptera</taxon>
        <taxon>Glossata</taxon>
        <taxon>Ditrysia</taxon>
        <taxon>Geometroidea</taxon>
        <taxon>Geometridae</taxon>
        <taxon>Larentiinae</taxon>
        <taxon>Operophtera</taxon>
    </lineage>
</organism>
<sequence length="447" mass="51606">MSIDSLYEKVIAKLTENGKILDISKHLLSLKTNEERVLYVYDVINENSSYPKVPEVHKSQNVSMYYRNHGNECFHKSKHYKAWQYYNLALLHAPFKSDQYTLALANRSAVFLSMEMYKECMKDIDIVFSRKYPGRLKEKLLKRKSMCIEAIHEDIELDFTGEGTEDVLKMQDATDPRYQCASSKLEVVFNEDMGRHVVAREDIGVGEVLAQEDPYLVLLQKSQYLFSCNYCLSRVLNLYPCDKCCFTLYCSEECKEKALKEYHGIECRLMPLLIHMEFTKLELLALRTTIRARTDHSDWTSLFKTIEETEANANSEYRGHVKINDIWIFDSKYYPSIHTLASNIEKRSISDIFQKSVTAAVFLRVLTDKTDFMKSENDEERENIRKCVAGTLLLHVMTSPTNMHGISTNMQTKEGNYVDELSLASASYAFHSLLNHSCAPNVGLSVY</sequence>
<evidence type="ECO:0000256" key="2">
    <source>
        <dbReference type="ARBA" id="ARBA00022679"/>
    </source>
</evidence>
<dbReference type="Proteomes" id="UP000037510">
    <property type="component" value="Unassembled WGS sequence"/>
</dbReference>
<gene>
    <name evidence="9" type="ORF">OBRU01_12632</name>
</gene>
<evidence type="ECO:0000313" key="10">
    <source>
        <dbReference type="Proteomes" id="UP000037510"/>
    </source>
</evidence>
<evidence type="ECO:0000256" key="7">
    <source>
        <dbReference type="PROSITE-ProRule" id="PRU00134"/>
    </source>
</evidence>
<keyword evidence="1" id="KW-0489">Methyltransferase</keyword>
<evidence type="ECO:0000256" key="5">
    <source>
        <dbReference type="ARBA" id="ARBA00022771"/>
    </source>
</evidence>
<evidence type="ECO:0000256" key="4">
    <source>
        <dbReference type="ARBA" id="ARBA00022723"/>
    </source>
</evidence>
<dbReference type="GO" id="GO:0042826">
    <property type="term" value="F:histone deacetylase binding"/>
    <property type="evidence" value="ECO:0007669"/>
    <property type="project" value="TreeGrafter"/>
</dbReference>
<dbReference type="GO" id="GO:0008270">
    <property type="term" value="F:zinc ion binding"/>
    <property type="evidence" value="ECO:0007669"/>
    <property type="project" value="UniProtKB-KW"/>
</dbReference>
<dbReference type="SUPFAM" id="SSF144232">
    <property type="entry name" value="HIT/MYND zinc finger-like"/>
    <property type="match status" value="1"/>
</dbReference>
<dbReference type="SUPFAM" id="SSF82199">
    <property type="entry name" value="SET domain"/>
    <property type="match status" value="1"/>
</dbReference>
<evidence type="ECO:0000256" key="1">
    <source>
        <dbReference type="ARBA" id="ARBA00022603"/>
    </source>
</evidence>
<dbReference type="PANTHER" id="PTHR46165">
    <property type="entry name" value="SET AND MYND DOMAIN-CONTAINING PROTEIN 4"/>
    <property type="match status" value="1"/>
</dbReference>
<dbReference type="Gene3D" id="1.25.40.10">
    <property type="entry name" value="Tetratricopeptide repeat domain"/>
    <property type="match status" value="1"/>
</dbReference>
<dbReference type="STRING" id="104452.A0A0L7L9B5"/>
<dbReference type="AlphaFoldDB" id="A0A0L7L9B5"/>
<evidence type="ECO:0000256" key="3">
    <source>
        <dbReference type="ARBA" id="ARBA00022691"/>
    </source>
</evidence>
<evidence type="ECO:0000313" key="9">
    <source>
        <dbReference type="EMBL" id="KOB72103.1"/>
    </source>
</evidence>
<feature type="domain" description="MYND-type" evidence="8">
    <location>
        <begin position="228"/>
        <end position="267"/>
    </location>
</feature>
<dbReference type="GO" id="GO:0005634">
    <property type="term" value="C:nucleus"/>
    <property type="evidence" value="ECO:0007669"/>
    <property type="project" value="TreeGrafter"/>
</dbReference>
<protein>
    <recommendedName>
        <fullName evidence="8">MYND-type domain-containing protein</fullName>
    </recommendedName>
</protein>
<keyword evidence="6" id="KW-0862">Zinc</keyword>
<dbReference type="PROSITE" id="PS01360">
    <property type="entry name" value="ZF_MYND_1"/>
    <property type="match status" value="1"/>
</dbReference>
<comment type="caution">
    <text evidence="9">The sequence shown here is derived from an EMBL/GenBank/DDBJ whole genome shotgun (WGS) entry which is preliminary data.</text>
</comment>
<dbReference type="GO" id="GO:0008168">
    <property type="term" value="F:methyltransferase activity"/>
    <property type="evidence" value="ECO:0007669"/>
    <property type="project" value="UniProtKB-KW"/>
</dbReference>
<dbReference type="EMBL" id="JTDY01002104">
    <property type="protein sequence ID" value="KOB72103.1"/>
    <property type="molecule type" value="Genomic_DNA"/>
</dbReference>
<keyword evidence="2" id="KW-0808">Transferase</keyword>
<accession>A0A0L7L9B5</accession>
<dbReference type="InterPro" id="IPR011990">
    <property type="entry name" value="TPR-like_helical_dom_sf"/>
</dbReference>
<dbReference type="GO" id="GO:0032259">
    <property type="term" value="P:methylation"/>
    <property type="evidence" value="ECO:0007669"/>
    <property type="project" value="UniProtKB-KW"/>
</dbReference>
<dbReference type="GO" id="GO:0005737">
    <property type="term" value="C:cytoplasm"/>
    <property type="evidence" value="ECO:0007669"/>
    <property type="project" value="TreeGrafter"/>
</dbReference>
<dbReference type="InterPro" id="IPR002893">
    <property type="entry name" value="Znf_MYND"/>
</dbReference>
<keyword evidence="4" id="KW-0479">Metal-binding</keyword>
<dbReference type="InterPro" id="IPR052097">
    <property type="entry name" value="SET-MYND_domain_protein"/>
</dbReference>
<dbReference type="InterPro" id="IPR046341">
    <property type="entry name" value="SET_dom_sf"/>
</dbReference>
<keyword evidence="5 7" id="KW-0863">Zinc-finger</keyword>
<dbReference type="PANTHER" id="PTHR46165:SF6">
    <property type="entry name" value="SET AND MYND DOMAIN-CONTAINING PROTEIN 4-LIKE PROTEIN"/>
    <property type="match status" value="1"/>
</dbReference>
<dbReference type="SUPFAM" id="SSF48452">
    <property type="entry name" value="TPR-like"/>
    <property type="match status" value="1"/>
</dbReference>
<keyword evidence="3" id="KW-0949">S-adenosyl-L-methionine</keyword>
<dbReference type="Pfam" id="PF01753">
    <property type="entry name" value="zf-MYND"/>
    <property type="match status" value="1"/>
</dbReference>
<name>A0A0L7L9B5_OPEBR</name>
<dbReference type="PROSITE" id="PS50865">
    <property type="entry name" value="ZF_MYND_2"/>
    <property type="match status" value="1"/>
</dbReference>
<keyword evidence="10" id="KW-1185">Reference proteome</keyword>
<proteinExistence type="predicted"/>